<accession>A0A495XV13</accession>
<protein>
    <submittedName>
        <fullName evidence="1">Uncharacterized protein YndB with AHSA1/START domain</fullName>
    </submittedName>
</protein>
<dbReference type="EMBL" id="RBXT01000001">
    <property type="protein sequence ID" value="RKT78401.1"/>
    <property type="molecule type" value="Genomic_DNA"/>
</dbReference>
<gene>
    <name evidence="1" type="ORF">DFJ68_1846</name>
</gene>
<reference evidence="1 2" key="1">
    <citation type="submission" date="2018-10" db="EMBL/GenBank/DDBJ databases">
        <title>Sequencing the genomes of 1000 actinobacteria strains.</title>
        <authorList>
            <person name="Klenk H.-P."/>
        </authorList>
    </citation>
    <scope>NUCLEOTIDE SEQUENCE [LARGE SCALE GENOMIC DNA]</scope>
    <source>
        <strain evidence="1 2">DSM 44267</strain>
    </source>
</reference>
<comment type="caution">
    <text evidence="1">The sequence shown here is derived from an EMBL/GenBank/DDBJ whole genome shotgun (WGS) entry which is preliminary data.</text>
</comment>
<dbReference type="RefSeq" id="WP_121032603.1">
    <property type="nucleotide sequence ID" value="NZ_RBXT01000001.1"/>
</dbReference>
<dbReference type="InterPro" id="IPR019587">
    <property type="entry name" value="Polyketide_cyclase/dehydratase"/>
</dbReference>
<dbReference type="InterPro" id="IPR023393">
    <property type="entry name" value="START-like_dom_sf"/>
</dbReference>
<sequence length="153" mass="17531">MASDFRFSRSTTIDAPPQRVHALLDDFHEWRRWSPWESLDGQMERTYDGPRSGVGAVYAWRGDRKAGEGRMEVLESKPDRVVVDLHFKAPMTARNRVEFTLTPASTGGTDVEWVMTGPQNLVMRLMNRLWSMDRMLGPDFERGLSRLKTAAES</sequence>
<dbReference type="Proteomes" id="UP000278440">
    <property type="component" value="Unassembled WGS sequence"/>
</dbReference>
<evidence type="ECO:0000313" key="2">
    <source>
        <dbReference type="Proteomes" id="UP000278440"/>
    </source>
</evidence>
<evidence type="ECO:0000313" key="1">
    <source>
        <dbReference type="EMBL" id="RKT78401.1"/>
    </source>
</evidence>
<keyword evidence="2" id="KW-1185">Reference proteome</keyword>
<organism evidence="1 2">
    <name type="scientific">Terracoccus luteus</name>
    <dbReference type="NCBI Taxonomy" id="53356"/>
    <lineage>
        <taxon>Bacteria</taxon>
        <taxon>Bacillati</taxon>
        <taxon>Actinomycetota</taxon>
        <taxon>Actinomycetes</taxon>
        <taxon>Micrococcales</taxon>
        <taxon>Intrasporangiaceae</taxon>
        <taxon>Terracoccus</taxon>
    </lineage>
</organism>
<dbReference type="Gene3D" id="3.30.530.20">
    <property type="match status" value="1"/>
</dbReference>
<dbReference type="OrthoDB" id="9807923at2"/>
<dbReference type="AlphaFoldDB" id="A0A495XV13"/>
<proteinExistence type="predicted"/>
<name>A0A495XV13_9MICO</name>
<dbReference type="Pfam" id="PF10604">
    <property type="entry name" value="Polyketide_cyc2"/>
    <property type="match status" value="1"/>
</dbReference>
<dbReference type="CDD" id="cd07818">
    <property type="entry name" value="SRPBCC_1"/>
    <property type="match status" value="1"/>
</dbReference>
<dbReference type="SUPFAM" id="SSF55961">
    <property type="entry name" value="Bet v1-like"/>
    <property type="match status" value="1"/>
</dbReference>